<sequence>MIDIGACSLIGNSMITSKSKECQKTPTRISITHDYKILPEQAKWLLNTENSTISDAFLKRNAQTCRHSTRHQVLTARLLLSHH</sequence>
<dbReference type="EMBL" id="GBRH01173813">
    <property type="protein sequence ID" value="JAE24083.1"/>
    <property type="molecule type" value="Transcribed_RNA"/>
</dbReference>
<proteinExistence type="predicted"/>
<dbReference type="AlphaFoldDB" id="A0A0A9GU42"/>
<name>A0A0A9GU42_ARUDO</name>
<accession>A0A0A9GU42</accession>
<protein>
    <submittedName>
        <fullName evidence="1">Uncharacterized protein</fullName>
    </submittedName>
</protein>
<reference evidence="1" key="2">
    <citation type="journal article" date="2015" name="Data Brief">
        <title>Shoot transcriptome of the giant reed, Arundo donax.</title>
        <authorList>
            <person name="Barrero R.A."/>
            <person name="Guerrero F.D."/>
            <person name="Moolhuijzen P."/>
            <person name="Goolsby J.A."/>
            <person name="Tidwell J."/>
            <person name="Bellgard S.E."/>
            <person name="Bellgard M.I."/>
        </authorList>
    </citation>
    <scope>NUCLEOTIDE SEQUENCE</scope>
    <source>
        <tissue evidence="1">Shoot tissue taken approximately 20 cm above the soil surface</tissue>
    </source>
</reference>
<evidence type="ECO:0000313" key="1">
    <source>
        <dbReference type="EMBL" id="JAE24083.1"/>
    </source>
</evidence>
<organism evidence="1">
    <name type="scientific">Arundo donax</name>
    <name type="common">Giant reed</name>
    <name type="synonym">Donax arundinaceus</name>
    <dbReference type="NCBI Taxonomy" id="35708"/>
    <lineage>
        <taxon>Eukaryota</taxon>
        <taxon>Viridiplantae</taxon>
        <taxon>Streptophyta</taxon>
        <taxon>Embryophyta</taxon>
        <taxon>Tracheophyta</taxon>
        <taxon>Spermatophyta</taxon>
        <taxon>Magnoliopsida</taxon>
        <taxon>Liliopsida</taxon>
        <taxon>Poales</taxon>
        <taxon>Poaceae</taxon>
        <taxon>PACMAD clade</taxon>
        <taxon>Arundinoideae</taxon>
        <taxon>Arundineae</taxon>
        <taxon>Arundo</taxon>
    </lineage>
</organism>
<reference evidence="1" key="1">
    <citation type="submission" date="2014-09" db="EMBL/GenBank/DDBJ databases">
        <authorList>
            <person name="Magalhaes I.L.F."/>
            <person name="Oliveira U."/>
            <person name="Santos F.R."/>
            <person name="Vidigal T.H.D.A."/>
            <person name="Brescovit A.D."/>
            <person name="Santos A.J."/>
        </authorList>
    </citation>
    <scope>NUCLEOTIDE SEQUENCE</scope>
    <source>
        <tissue evidence="1">Shoot tissue taken approximately 20 cm above the soil surface</tissue>
    </source>
</reference>